<feature type="transmembrane region" description="Helical" evidence="10">
    <location>
        <begin position="429"/>
        <end position="450"/>
    </location>
</feature>
<keyword evidence="5 10" id="KW-0812">Transmembrane</keyword>
<feature type="transmembrane region" description="Helical" evidence="10">
    <location>
        <begin position="107"/>
        <end position="126"/>
    </location>
</feature>
<evidence type="ECO:0000256" key="2">
    <source>
        <dbReference type="ARBA" id="ARBA00022448"/>
    </source>
</evidence>
<feature type="transmembrane region" description="Helical" evidence="10">
    <location>
        <begin position="259"/>
        <end position="278"/>
    </location>
</feature>
<keyword evidence="8 10" id="KW-0472">Membrane</keyword>
<dbReference type="NCBIfam" id="TIGR00797">
    <property type="entry name" value="matE"/>
    <property type="match status" value="1"/>
</dbReference>
<keyword evidence="4" id="KW-1003">Cell membrane</keyword>
<comment type="caution">
    <text evidence="11">The sequence shown here is derived from an EMBL/GenBank/DDBJ whole genome shotgun (WGS) entry which is preliminary data.</text>
</comment>
<proteinExistence type="predicted"/>
<evidence type="ECO:0000256" key="3">
    <source>
        <dbReference type="ARBA" id="ARBA00022449"/>
    </source>
</evidence>
<evidence type="ECO:0000256" key="6">
    <source>
        <dbReference type="ARBA" id="ARBA00022989"/>
    </source>
</evidence>
<evidence type="ECO:0000256" key="9">
    <source>
        <dbReference type="ARBA" id="ARBA00031636"/>
    </source>
</evidence>
<dbReference type="EMBL" id="JBHULN010000005">
    <property type="protein sequence ID" value="MFD2571120.1"/>
    <property type="molecule type" value="Genomic_DNA"/>
</dbReference>
<feature type="transmembrane region" description="Helical" evidence="10">
    <location>
        <begin position="142"/>
        <end position="159"/>
    </location>
</feature>
<keyword evidence="12" id="KW-1185">Reference proteome</keyword>
<evidence type="ECO:0000256" key="8">
    <source>
        <dbReference type="ARBA" id="ARBA00023136"/>
    </source>
</evidence>
<dbReference type="PIRSF" id="PIRSF006603">
    <property type="entry name" value="DinF"/>
    <property type="match status" value="1"/>
</dbReference>
<comment type="subcellular location">
    <subcellularLocation>
        <location evidence="1">Cell membrane</location>
        <topology evidence="1">Multi-pass membrane protein</topology>
    </subcellularLocation>
</comment>
<dbReference type="InterPro" id="IPR048279">
    <property type="entry name" value="MdtK-like"/>
</dbReference>
<name>A0ABW5M2B7_9BACT</name>
<feature type="transmembrane region" description="Helical" evidence="10">
    <location>
        <begin position="323"/>
        <end position="346"/>
    </location>
</feature>
<feature type="transmembrane region" description="Helical" evidence="10">
    <location>
        <begin position="20"/>
        <end position="42"/>
    </location>
</feature>
<protein>
    <recommendedName>
        <fullName evidence="9">Multidrug-efflux transporter</fullName>
    </recommendedName>
</protein>
<keyword evidence="7" id="KW-0406">Ion transport</keyword>
<reference evidence="12" key="1">
    <citation type="journal article" date="2019" name="Int. J. Syst. Evol. Microbiol.">
        <title>The Global Catalogue of Microorganisms (GCM) 10K type strain sequencing project: providing services to taxonomists for standard genome sequencing and annotation.</title>
        <authorList>
            <consortium name="The Broad Institute Genomics Platform"/>
            <consortium name="The Broad Institute Genome Sequencing Center for Infectious Disease"/>
            <person name="Wu L."/>
            <person name="Ma J."/>
        </authorList>
    </citation>
    <scope>NUCLEOTIDE SEQUENCE [LARGE SCALE GENOMIC DNA]</scope>
    <source>
        <strain evidence="12">KCTC 42805</strain>
    </source>
</reference>
<accession>A0ABW5M2B7</accession>
<gene>
    <name evidence="11" type="ORF">ACFSUS_10775</name>
</gene>
<evidence type="ECO:0000256" key="5">
    <source>
        <dbReference type="ARBA" id="ARBA00022692"/>
    </source>
</evidence>
<dbReference type="RefSeq" id="WP_381522534.1">
    <property type="nucleotide sequence ID" value="NZ_JBHULN010000005.1"/>
</dbReference>
<dbReference type="Pfam" id="PF01554">
    <property type="entry name" value="MatE"/>
    <property type="match status" value="2"/>
</dbReference>
<evidence type="ECO:0000256" key="4">
    <source>
        <dbReference type="ARBA" id="ARBA00022475"/>
    </source>
</evidence>
<feature type="transmembrane region" description="Helical" evidence="10">
    <location>
        <begin position="62"/>
        <end position="86"/>
    </location>
</feature>
<keyword evidence="6 10" id="KW-1133">Transmembrane helix</keyword>
<evidence type="ECO:0000256" key="1">
    <source>
        <dbReference type="ARBA" id="ARBA00004651"/>
    </source>
</evidence>
<dbReference type="Proteomes" id="UP001597469">
    <property type="component" value="Unassembled WGS sequence"/>
</dbReference>
<dbReference type="PANTHER" id="PTHR43298:SF2">
    <property type="entry name" value="FMN_FAD EXPORTER YEEO-RELATED"/>
    <property type="match status" value="1"/>
</dbReference>
<organism evidence="11 12">
    <name type="scientific">Spirosoma soli</name>
    <dbReference type="NCBI Taxonomy" id="1770529"/>
    <lineage>
        <taxon>Bacteria</taxon>
        <taxon>Pseudomonadati</taxon>
        <taxon>Bacteroidota</taxon>
        <taxon>Cytophagia</taxon>
        <taxon>Cytophagales</taxon>
        <taxon>Cytophagaceae</taxon>
        <taxon>Spirosoma</taxon>
    </lineage>
</organism>
<dbReference type="InterPro" id="IPR050222">
    <property type="entry name" value="MATE_MdtK"/>
</dbReference>
<evidence type="ECO:0000313" key="12">
    <source>
        <dbReference type="Proteomes" id="UP001597469"/>
    </source>
</evidence>
<dbReference type="CDD" id="cd13131">
    <property type="entry name" value="MATE_NorM_like"/>
    <property type="match status" value="1"/>
</dbReference>
<feature type="transmembrane region" description="Helical" evidence="10">
    <location>
        <begin position="290"/>
        <end position="311"/>
    </location>
</feature>
<evidence type="ECO:0000256" key="10">
    <source>
        <dbReference type="SAM" id="Phobius"/>
    </source>
</evidence>
<keyword evidence="3" id="KW-0050">Antiport</keyword>
<dbReference type="PANTHER" id="PTHR43298">
    <property type="entry name" value="MULTIDRUG RESISTANCE PROTEIN NORM-RELATED"/>
    <property type="match status" value="1"/>
</dbReference>
<sequence length="472" mass="50581">MIWCMLFAYRPLLRVYRSEFVDTLRLSIPIVIAQLGVVLMGVTDNLFVGRLLGAVPLGAAGLANSLSFLMSSIGVGGLSVVAALVSKAHSQNDAAAVNRLFRAGLRVGVLLSLLLGGLSVLLAYNFDLFGQTPEVTRLSRDFMLILSASLLPLLVFVAARQLCDGLRYPRVAMVITLSALAINALFNYVLITGIGPFPELGLMGSAMATLLSRLFMAGAMLLYIYRANRFAPFLTSAFASLPCADEAWTILRLGIPGGLTFFFEVATFSLAVVIVGWLGEDRLAAHQIAINMASVTYMMATGISSAAAIRVGSAVGRASREGILRAGIAAFGLSVGFMSVTALLFLTANDWLVTLYIRDNPEVMRIAAALVIMAGFFQLSDGIQVVALGGLRGLSDVNVPTLITLFSYWGVALPLSYVLAFPFKMDAVGVWIGLLAGLTLAAILLTWRFFRRVRRVDLAMTVPSDNTVPIVH</sequence>
<dbReference type="InterPro" id="IPR002528">
    <property type="entry name" value="MATE_fam"/>
</dbReference>
<feature type="transmembrane region" description="Helical" evidence="10">
    <location>
        <begin position="171"/>
        <end position="191"/>
    </location>
</feature>
<feature type="transmembrane region" description="Helical" evidence="10">
    <location>
        <begin position="366"/>
        <end position="390"/>
    </location>
</feature>
<feature type="transmembrane region" description="Helical" evidence="10">
    <location>
        <begin position="402"/>
        <end position="423"/>
    </location>
</feature>
<keyword evidence="2" id="KW-0813">Transport</keyword>
<evidence type="ECO:0000256" key="7">
    <source>
        <dbReference type="ARBA" id="ARBA00023065"/>
    </source>
</evidence>
<feature type="transmembrane region" description="Helical" evidence="10">
    <location>
        <begin position="203"/>
        <end position="225"/>
    </location>
</feature>
<evidence type="ECO:0000313" key="11">
    <source>
        <dbReference type="EMBL" id="MFD2571120.1"/>
    </source>
</evidence>